<dbReference type="PANTHER" id="PTHR47521:SF7">
    <property type="entry name" value="SERPENTINE RECEPTOR CLASS EPSILON-6"/>
    <property type="match status" value="1"/>
</dbReference>
<evidence type="ECO:0000313" key="2">
    <source>
        <dbReference type="EMBL" id="GMR47259.1"/>
    </source>
</evidence>
<feature type="transmembrane region" description="Helical" evidence="1">
    <location>
        <begin position="14"/>
        <end position="41"/>
    </location>
</feature>
<dbReference type="Proteomes" id="UP001328107">
    <property type="component" value="Unassembled WGS sequence"/>
</dbReference>
<dbReference type="AlphaFoldDB" id="A0AAN5CMX6"/>
<accession>A0AAN5CMX6</accession>
<dbReference type="PANTHER" id="PTHR47521">
    <property type="entry name" value="SERPENTINE RECEPTOR, CLASS E (EPSILON)-RELATED"/>
    <property type="match status" value="1"/>
</dbReference>
<keyword evidence="3" id="KW-1185">Reference proteome</keyword>
<sequence length="133" mass="15274">LQINSTAFVRSPRLLLSVVAVEMIINCCLLLFLPIFCRIVWKSGVVHRNFRLQLCTSACYYSLGTISRFYLFYAQYSGVPDEEITNKYLLAQLLRSAEDVYSVSLFVSFALERAIATYKWSWYEKGSTSTLLV</sequence>
<gene>
    <name evidence="2" type="ORF">PMAYCL1PPCAC_17454</name>
</gene>
<feature type="non-terminal residue" evidence="2">
    <location>
        <position position="133"/>
    </location>
</feature>
<keyword evidence="1" id="KW-0472">Membrane</keyword>
<comment type="caution">
    <text evidence="2">The sequence shown here is derived from an EMBL/GenBank/DDBJ whole genome shotgun (WGS) entry which is preliminary data.</text>
</comment>
<keyword evidence="1" id="KW-1133">Transmembrane helix</keyword>
<organism evidence="2 3">
    <name type="scientific">Pristionchus mayeri</name>
    <dbReference type="NCBI Taxonomy" id="1317129"/>
    <lineage>
        <taxon>Eukaryota</taxon>
        <taxon>Metazoa</taxon>
        <taxon>Ecdysozoa</taxon>
        <taxon>Nematoda</taxon>
        <taxon>Chromadorea</taxon>
        <taxon>Rhabditida</taxon>
        <taxon>Rhabditina</taxon>
        <taxon>Diplogasteromorpha</taxon>
        <taxon>Diplogasteroidea</taxon>
        <taxon>Neodiplogasteridae</taxon>
        <taxon>Pristionchus</taxon>
    </lineage>
</organism>
<dbReference type="InterPro" id="IPR052860">
    <property type="entry name" value="NRL-GPCR1"/>
</dbReference>
<name>A0AAN5CMX6_9BILA</name>
<evidence type="ECO:0000256" key="1">
    <source>
        <dbReference type="SAM" id="Phobius"/>
    </source>
</evidence>
<reference evidence="3" key="1">
    <citation type="submission" date="2022-10" db="EMBL/GenBank/DDBJ databases">
        <title>Genome assembly of Pristionchus species.</title>
        <authorList>
            <person name="Yoshida K."/>
            <person name="Sommer R.J."/>
        </authorList>
    </citation>
    <scope>NUCLEOTIDE SEQUENCE [LARGE SCALE GENOMIC DNA]</scope>
    <source>
        <strain evidence="3">RS5460</strain>
    </source>
</reference>
<feature type="non-terminal residue" evidence="2">
    <location>
        <position position="1"/>
    </location>
</feature>
<proteinExistence type="predicted"/>
<keyword evidence="1" id="KW-0812">Transmembrane</keyword>
<protein>
    <recommendedName>
        <fullName evidence="4">G protein-coupled receptor</fullName>
    </recommendedName>
</protein>
<evidence type="ECO:0000313" key="3">
    <source>
        <dbReference type="Proteomes" id="UP001328107"/>
    </source>
</evidence>
<evidence type="ECO:0008006" key="4">
    <source>
        <dbReference type="Google" id="ProtNLM"/>
    </source>
</evidence>
<dbReference type="EMBL" id="BTRK01000004">
    <property type="protein sequence ID" value="GMR47259.1"/>
    <property type="molecule type" value="Genomic_DNA"/>
</dbReference>